<gene>
    <name evidence="3" type="ORF">UFOPK3381_00208</name>
</gene>
<feature type="transmembrane region" description="Helical" evidence="1">
    <location>
        <begin position="68"/>
        <end position="86"/>
    </location>
</feature>
<evidence type="ECO:0000259" key="2">
    <source>
        <dbReference type="Pfam" id="PF00487"/>
    </source>
</evidence>
<dbReference type="PANTHER" id="PTHR19353:SF19">
    <property type="entry name" value="DELTA(5) FATTY ACID DESATURASE C-RELATED"/>
    <property type="match status" value="1"/>
</dbReference>
<accession>A0A6J7CQV8</accession>
<keyword evidence="1" id="KW-1133">Transmembrane helix</keyword>
<dbReference type="InterPro" id="IPR012171">
    <property type="entry name" value="Fatty_acid_desaturase"/>
</dbReference>
<evidence type="ECO:0000313" key="3">
    <source>
        <dbReference type="EMBL" id="CAB4860231.1"/>
    </source>
</evidence>
<feature type="transmembrane region" description="Helical" evidence="1">
    <location>
        <begin position="41"/>
        <end position="62"/>
    </location>
</feature>
<name>A0A6J7CQV8_9ZZZZ</name>
<reference evidence="3" key="1">
    <citation type="submission" date="2020-05" db="EMBL/GenBank/DDBJ databases">
        <authorList>
            <person name="Chiriac C."/>
            <person name="Salcher M."/>
            <person name="Ghai R."/>
            <person name="Kavagutti S V."/>
        </authorList>
    </citation>
    <scope>NUCLEOTIDE SEQUENCE</scope>
</reference>
<dbReference type="EMBL" id="CAFBLN010000004">
    <property type="protein sequence ID" value="CAB4860231.1"/>
    <property type="molecule type" value="Genomic_DNA"/>
</dbReference>
<feature type="transmembrane region" description="Helical" evidence="1">
    <location>
        <begin position="202"/>
        <end position="222"/>
    </location>
</feature>
<feature type="domain" description="Fatty acid desaturase" evidence="2">
    <location>
        <begin position="68"/>
        <end position="306"/>
    </location>
</feature>
<proteinExistence type="predicted"/>
<organism evidence="3">
    <name type="scientific">freshwater metagenome</name>
    <dbReference type="NCBI Taxonomy" id="449393"/>
    <lineage>
        <taxon>unclassified sequences</taxon>
        <taxon>metagenomes</taxon>
        <taxon>ecological metagenomes</taxon>
    </lineage>
</organism>
<sequence length="323" mass="36124">MSDNSQDLAIDEFGQPTDAKSARKEALAAERAIASKYWGGFQLRIVATFALCVALWVAVVAVSLTHHVPLWAGLIINTIVASLFYMPMHEAVHGNISGRQEKWRGVENFVGAICAIPLGFSFAAHRSSHLRHHAYTNNPDRDPDHYTYGKLSSLVGKWFAVAVISSFLPFFAFIPALRKVLPQQIQRSLGADNDRASGLIQLRFWILTTVALGAAFLLGVGWPALMLWYIPGRLQALWLLFVFAWFPHHPASETGRYVDTRIAVFRGSRWLIRGHDHHALHHLYPQIPHYRLRALWQEAADDLVAKGVRAEGRALAATGPIVW</sequence>
<protein>
    <submittedName>
        <fullName evidence="3">Unannotated protein</fullName>
    </submittedName>
</protein>
<dbReference type="AlphaFoldDB" id="A0A6J7CQV8"/>
<dbReference type="GO" id="GO:0008610">
    <property type="term" value="P:lipid biosynthetic process"/>
    <property type="evidence" value="ECO:0007669"/>
    <property type="project" value="UniProtKB-ARBA"/>
</dbReference>
<dbReference type="GO" id="GO:0016717">
    <property type="term" value="F:oxidoreductase activity, acting on paired donors, with oxidation of a pair of donors resulting in the reduction of molecular oxygen to two molecules of water"/>
    <property type="evidence" value="ECO:0007669"/>
    <property type="project" value="TreeGrafter"/>
</dbReference>
<keyword evidence="1" id="KW-0812">Transmembrane</keyword>
<feature type="transmembrane region" description="Helical" evidence="1">
    <location>
        <begin position="106"/>
        <end position="124"/>
    </location>
</feature>
<keyword evidence="1" id="KW-0472">Membrane</keyword>
<dbReference type="PANTHER" id="PTHR19353">
    <property type="entry name" value="FATTY ACID DESATURASE 2"/>
    <property type="match status" value="1"/>
</dbReference>
<dbReference type="InterPro" id="IPR005804">
    <property type="entry name" value="FA_desaturase_dom"/>
</dbReference>
<dbReference type="Pfam" id="PF00487">
    <property type="entry name" value="FA_desaturase"/>
    <property type="match status" value="1"/>
</dbReference>
<dbReference type="GO" id="GO:0016020">
    <property type="term" value="C:membrane"/>
    <property type="evidence" value="ECO:0007669"/>
    <property type="project" value="TreeGrafter"/>
</dbReference>
<evidence type="ECO:0000256" key="1">
    <source>
        <dbReference type="SAM" id="Phobius"/>
    </source>
</evidence>
<feature type="transmembrane region" description="Helical" evidence="1">
    <location>
        <begin position="158"/>
        <end position="181"/>
    </location>
</feature>